<dbReference type="PANTHER" id="PTHR45642:SF141">
    <property type="entry name" value="SECRETED EFFECTOR PROTEIN SSEJ"/>
    <property type="match status" value="1"/>
</dbReference>
<dbReference type="EMBL" id="FM954973">
    <property type="protein sequence ID" value="CAV25535.1"/>
    <property type="molecule type" value="Genomic_DNA"/>
</dbReference>
<dbReference type="GO" id="GO:0016788">
    <property type="term" value="F:hydrolase activity, acting on ester bonds"/>
    <property type="evidence" value="ECO:0007669"/>
    <property type="project" value="InterPro"/>
</dbReference>
<dbReference type="Pfam" id="PF00657">
    <property type="entry name" value="Lipase_GDSL"/>
    <property type="match status" value="1"/>
</dbReference>
<reference evidence="2 3" key="1">
    <citation type="submission" date="2009-02" db="EMBL/GenBank/DDBJ databases">
        <title>Vibrio splendidus str. LGP32 complete genome.</title>
        <authorList>
            <person name="Mazel D."/>
            <person name="Le Roux F."/>
        </authorList>
    </citation>
    <scope>NUCLEOTIDE SEQUENCE [LARGE SCALE GENOMIC DNA]</scope>
    <source>
        <strain evidence="2 3">LGP32</strain>
    </source>
</reference>
<keyword evidence="1" id="KW-0732">Signal</keyword>
<proteinExistence type="predicted"/>
<dbReference type="InterPro" id="IPR001087">
    <property type="entry name" value="GDSL"/>
</dbReference>
<dbReference type="STRING" id="575788.VS_II0201"/>
<name>B7VQH0_VIBA3</name>
<dbReference type="KEGG" id="vsp:VS_II0201"/>
<dbReference type="AlphaFoldDB" id="B7VQH0"/>
<protein>
    <submittedName>
        <fullName evidence="2">Thermolabile hemolysin (TL)-(Lecithin-dependent hemolysin) (LDH)</fullName>
    </submittedName>
</protein>
<dbReference type="HOGENOM" id="CLU_045229_0_0_6"/>
<sequence>MFGSLNIKENTMMKNTAFILALTLPFGAYAAEDSIPTPESITSAQVLSTQGSETYSYVRCWYRTDASHDSPATDWKWAKKENGDYYTINGYWWSSVSFKNMFYSDAPQSEIKQRCEQTLDIQHDAADITYFAADNRFSYNHSIWTNDNVVQANTINRIVTFGDSLSDTGNLFNGSQWVFPNANSWFLGHFSNGLVWTEYLAKAKDVPLYNWAVGGAAGTNQYVALTGVYDQVTSYLTYMKIAKNYRPESSLFTLEFGLNDFMNYNREVADVKADFSSALIRLTESGANNILLFTLPDATKAPQFKYSTEQEIIKVRGKILEFNQFIKTQAKYYQSMGKNVVLFDASALFASITDNPEQHGFRNASDACLNINRSSAADYLKSHSLTNDCAAYGSDSYVFWGVTHPTTATHKYIADHILAYSFSTFDF</sequence>
<dbReference type="SUPFAM" id="SSF52266">
    <property type="entry name" value="SGNH hydrolase"/>
    <property type="match status" value="1"/>
</dbReference>
<evidence type="ECO:0000313" key="3">
    <source>
        <dbReference type="Proteomes" id="UP000009100"/>
    </source>
</evidence>
<dbReference type="PANTHER" id="PTHR45642">
    <property type="entry name" value="GDSL ESTERASE/LIPASE EXL3"/>
    <property type="match status" value="1"/>
</dbReference>
<dbReference type="InterPro" id="IPR036514">
    <property type="entry name" value="SGNH_hydro_sf"/>
</dbReference>
<dbReference type="Gene3D" id="3.40.50.1110">
    <property type="entry name" value="SGNH hydrolase"/>
    <property type="match status" value="1"/>
</dbReference>
<dbReference type="CDD" id="cd01846">
    <property type="entry name" value="fatty_acyltransferase_like"/>
    <property type="match status" value="1"/>
</dbReference>
<evidence type="ECO:0000313" key="2">
    <source>
        <dbReference type="EMBL" id="CAV25535.1"/>
    </source>
</evidence>
<dbReference type="Proteomes" id="UP000009100">
    <property type="component" value="Chromosome 2"/>
</dbReference>
<feature type="signal peptide" evidence="1">
    <location>
        <begin position="1"/>
        <end position="30"/>
    </location>
</feature>
<evidence type="ECO:0000256" key="1">
    <source>
        <dbReference type="SAM" id="SignalP"/>
    </source>
</evidence>
<gene>
    <name evidence="2" type="ordered locus">VS_II0201</name>
</gene>
<dbReference type="InterPro" id="IPR050592">
    <property type="entry name" value="GDSL_lipolytic_enzyme"/>
</dbReference>
<organism evidence="2 3">
    <name type="scientific">Vibrio atlanticus (strain LGP32)</name>
    <name type="common">Vibrio splendidus (strain Mel32)</name>
    <dbReference type="NCBI Taxonomy" id="575788"/>
    <lineage>
        <taxon>Bacteria</taxon>
        <taxon>Pseudomonadati</taxon>
        <taxon>Pseudomonadota</taxon>
        <taxon>Gammaproteobacteria</taxon>
        <taxon>Vibrionales</taxon>
        <taxon>Vibrionaceae</taxon>
        <taxon>Vibrio</taxon>
    </lineage>
</organism>
<dbReference type="eggNOG" id="COG3240">
    <property type="taxonomic scope" value="Bacteria"/>
</dbReference>
<accession>B7VQH0</accession>
<feature type="chain" id="PRO_5002862906" evidence="1">
    <location>
        <begin position="31"/>
        <end position="427"/>
    </location>
</feature>